<keyword evidence="3" id="KW-1133">Transmembrane helix</keyword>
<feature type="compositionally biased region" description="Basic and acidic residues" evidence="2">
    <location>
        <begin position="19"/>
        <end position="37"/>
    </location>
</feature>
<evidence type="ECO:0000256" key="2">
    <source>
        <dbReference type="SAM" id="MobiDB-lite"/>
    </source>
</evidence>
<dbReference type="PANTHER" id="PTHR30367">
    <property type="entry name" value="P-HYDROXYBENZOIC ACID EFFLUX PUMP SUBUNIT AAEA-RELATED"/>
    <property type="match status" value="1"/>
</dbReference>
<accession>A0A518DUM9</accession>
<keyword evidence="3" id="KW-0472">Membrane</keyword>
<dbReference type="KEGG" id="lcre:Pla8534_33600"/>
<dbReference type="Gene3D" id="2.40.30.170">
    <property type="match status" value="1"/>
</dbReference>
<evidence type="ECO:0000256" key="3">
    <source>
        <dbReference type="SAM" id="Phobius"/>
    </source>
</evidence>
<dbReference type="PANTHER" id="PTHR30367:SF1">
    <property type="entry name" value="MULTIDRUG RESISTANCE PROTEIN MDTN"/>
    <property type="match status" value="1"/>
</dbReference>
<dbReference type="Proteomes" id="UP000317648">
    <property type="component" value="Chromosome"/>
</dbReference>
<evidence type="ECO:0000256" key="1">
    <source>
        <dbReference type="SAM" id="Coils"/>
    </source>
</evidence>
<dbReference type="Gene3D" id="3.30.450.40">
    <property type="match status" value="1"/>
</dbReference>
<keyword evidence="3" id="KW-0812">Transmembrane</keyword>
<name>A0A518DUM9_9BACT</name>
<feature type="region of interest" description="Disordered" evidence="2">
    <location>
        <begin position="1"/>
        <end position="38"/>
    </location>
</feature>
<dbReference type="AlphaFoldDB" id="A0A518DUM9"/>
<dbReference type="RefSeq" id="WP_145054270.1">
    <property type="nucleotide sequence ID" value="NZ_CP036433.1"/>
</dbReference>
<protein>
    <submittedName>
        <fullName evidence="5">HlyD family secretion protein</fullName>
    </submittedName>
</protein>
<feature type="transmembrane region" description="Helical" evidence="3">
    <location>
        <begin position="421"/>
        <end position="443"/>
    </location>
</feature>
<keyword evidence="1" id="KW-0175">Coiled coil</keyword>
<dbReference type="SUPFAM" id="SSF55781">
    <property type="entry name" value="GAF domain-like"/>
    <property type="match status" value="1"/>
</dbReference>
<organism evidence="5 6">
    <name type="scientific">Lignipirellula cremea</name>
    <dbReference type="NCBI Taxonomy" id="2528010"/>
    <lineage>
        <taxon>Bacteria</taxon>
        <taxon>Pseudomonadati</taxon>
        <taxon>Planctomycetota</taxon>
        <taxon>Planctomycetia</taxon>
        <taxon>Pirellulales</taxon>
        <taxon>Pirellulaceae</taxon>
        <taxon>Lignipirellula</taxon>
    </lineage>
</organism>
<feature type="domain" description="GAF" evidence="4">
    <location>
        <begin position="231"/>
        <end position="356"/>
    </location>
</feature>
<dbReference type="Pfam" id="PF01590">
    <property type="entry name" value="GAF"/>
    <property type="match status" value="1"/>
</dbReference>
<proteinExistence type="predicted"/>
<feature type="coiled-coil region" evidence="1">
    <location>
        <begin position="498"/>
        <end position="557"/>
    </location>
</feature>
<dbReference type="EMBL" id="CP036433">
    <property type="protein sequence ID" value="QDU95545.1"/>
    <property type="molecule type" value="Genomic_DNA"/>
</dbReference>
<dbReference type="InterPro" id="IPR029016">
    <property type="entry name" value="GAF-like_dom_sf"/>
</dbReference>
<reference evidence="5 6" key="1">
    <citation type="submission" date="2019-02" db="EMBL/GenBank/DDBJ databases">
        <title>Deep-cultivation of Planctomycetes and their phenomic and genomic characterization uncovers novel biology.</title>
        <authorList>
            <person name="Wiegand S."/>
            <person name="Jogler M."/>
            <person name="Boedeker C."/>
            <person name="Pinto D."/>
            <person name="Vollmers J."/>
            <person name="Rivas-Marin E."/>
            <person name="Kohn T."/>
            <person name="Peeters S.H."/>
            <person name="Heuer A."/>
            <person name="Rast P."/>
            <person name="Oberbeckmann S."/>
            <person name="Bunk B."/>
            <person name="Jeske O."/>
            <person name="Meyerdierks A."/>
            <person name="Storesund J.E."/>
            <person name="Kallscheuer N."/>
            <person name="Luecker S."/>
            <person name="Lage O.M."/>
            <person name="Pohl T."/>
            <person name="Merkel B.J."/>
            <person name="Hornburger P."/>
            <person name="Mueller R.-W."/>
            <person name="Bruemmer F."/>
            <person name="Labrenz M."/>
            <person name="Spormann A.M."/>
            <person name="Op den Camp H."/>
            <person name="Overmann J."/>
            <person name="Amann R."/>
            <person name="Jetten M.S.M."/>
            <person name="Mascher T."/>
            <person name="Medema M.H."/>
            <person name="Devos D.P."/>
            <person name="Kaster A.-K."/>
            <person name="Ovreas L."/>
            <person name="Rohde M."/>
            <person name="Galperin M.Y."/>
            <person name="Jogler C."/>
        </authorList>
    </citation>
    <scope>NUCLEOTIDE SEQUENCE [LARGE SCALE GENOMIC DNA]</scope>
    <source>
        <strain evidence="5 6">Pla85_3_4</strain>
    </source>
</reference>
<keyword evidence="6" id="KW-1185">Reference proteome</keyword>
<evidence type="ECO:0000313" key="6">
    <source>
        <dbReference type="Proteomes" id="UP000317648"/>
    </source>
</evidence>
<dbReference type="OrthoDB" id="248877at2"/>
<evidence type="ECO:0000313" key="5">
    <source>
        <dbReference type="EMBL" id="QDU95545.1"/>
    </source>
</evidence>
<sequence>MTFNDDPASTAVASQGLDEGDRLPPRMGEQKRNHADIDPQLIQETRQQIRKLVHEVTQLSQSDCTAEEFYDGFLNRVVSALASAGGAVWVRTPQGGLDLAFQINLNKTGLPDDPEKQLRHALLLKRVLASGEATLSAPQSGGGPQEAGNPTDFLLVVGGIKINGQCEAMVEIFQRPGGGPATHRGYLRFLLQMCDLAADFLKNRQLKNFDDRQNLWEQLDDFVRRVYACLDLQETIFTIANEGRRLIGCDRVSVALPRGSKCRIEAVSGLDSFDRRADEIKLLSRLASTAVKTGQPLWYRGDSSDLPPQIEQDLDRYLDKSHTRMLAVLPLYRPQTEEQTTARETPELMGALIVEQFVDKETDAEAPAASQPVESPTRRIEVVAEHGAAALTNAFDHSTLFLLPVWRKLGKATSALRGRKLLACLLVAGLVATVVGGLFLAPYEFSLSSTGALRPQTRREVFAGIDGKLIDVAVDEGDWVDANSVVARMRNPELEVEVTRLLGRRRTLNEQIDTAQRALLEGRLLSPAEQSRLEGELAQFQKTAENIERQLVLYREKQQHLVVRSPARGQVVTWRVRENLLHRPVQRGQSLMTIVDPESSWELELHAPEKRLGHIQLAYRNAQKAGETLPVDFVLATHPGEKFEGQITAIDGAAEVHGDDGNTVLIRVAIDAQQLPQLRDGAKVTAKVHCGQRPLGYVLFHDFIETVQSRVLFWF</sequence>
<dbReference type="InterPro" id="IPR003018">
    <property type="entry name" value="GAF"/>
</dbReference>
<evidence type="ECO:0000259" key="4">
    <source>
        <dbReference type="Pfam" id="PF01590"/>
    </source>
</evidence>
<gene>
    <name evidence="5" type="ORF">Pla8534_33600</name>
</gene>
<dbReference type="InterPro" id="IPR050393">
    <property type="entry name" value="MFP_Efflux_Pump"/>
</dbReference>